<dbReference type="AlphaFoldDB" id="A0A0K6G1N0"/>
<evidence type="ECO:0000313" key="2">
    <source>
        <dbReference type="EMBL" id="CUA72405.1"/>
    </source>
</evidence>
<organism evidence="2 3">
    <name type="scientific">Rhizoctonia solani</name>
    <dbReference type="NCBI Taxonomy" id="456999"/>
    <lineage>
        <taxon>Eukaryota</taxon>
        <taxon>Fungi</taxon>
        <taxon>Dikarya</taxon>
        <taxon>Basidiomycota</taxon>
        <taxon>Agaricomycotina</taxon>
        <taxon>Agaricomycetes</taxon>
        <taxon>Cantharellales</taxon>
        <taxon>Ceratobasidiaceae</taxon>
        <taxon>Rhizoctonia</taxon>
    </lineage>
</organism>
<name>A0A0K6G1N0_9AGAM</name>
<dbReference type="Proteomes" id="UP000044841">
    <property type="component" value="Unassembled WGS sequence"/>
</dbReference>
<reference evidence="2 3" key="1">
    <citation type="submission" date="2015-07" db="EMBL/GenBank/DDBJ databases">
        <authorList>
            <person name="Noorani M."/>
        </authorList>
    </citation>
    <scope>NUCLEOTIDE SEQUENCE [LARGE SCALE GENOMIC DNA]</scope>
    <source>
        <strain evidence="2">BBA 69670</strain>
    </source>
</reference>
<evidence type="ECO:0000256" key="1">
    <source>
        <dbReference type="SAM" id="MobiDB-lite"/>
    </source>
</evidence>
<sequence length="97" mass="11342">MLDVEAWLDKPKPNPNGEGARRQRRGGFYSSVAHEPITRKHTRIKGSLIPDAQIWIWTRAFDLDVHWRGDRRTGLRLAHRLSHSPKSRTYLTFPSRN</sequence>
<evidence type="ECO:0000313" key="3">
    <source>
        <dbReference type="Proteomes" id="UP000044841"/>
    </source>
</evidence>
<dbReference type="EMBL" id="CYGV01001289">
    <property type="protein sequence ID" value="CUA72405.1"/>
    <property type="molecule type" value="Genomic_DNA"/>
</dbReference>
<proteinExistence type="predicted"/>
<accession>A0A0K6G1N0</accession>
<feature type="region of interest" description="Disordered" evidence="1">
    <location>
        <begin position="1"/>
        <end position="32"/>
    </location>
</feature>
<gene>
    <name evidence="2" type="ORF">RSOLAG22IIIB_01073</name>
</gene>
<keyword evidence="3" id="KW-1185">Reference proteome</keyword>
<protein>
    <submittedName>
        <fullName evidence="2">Uncharacterized protein</fullName>
    </submittedName>
</protein>